<evidence type="ECO:0000259" key="1">
    <source>
        <dbReference type="Pfam" id="PF01370"/>
    </source>
</evidence>
<evidence type="ECO:0000313" key="2">
    <source>
        <dbReference type="EMBL" id="UWZ86943.1"/>
    </source>
</evidence>
<dbReference type="PRINTS" id="PR01713">
    <property type="entry name" value="NUCEPIMERASE"/>
</dbReference>
<feature type="domain" description="NAD-dependent epimerase/dehydratase" evidence="1">
    <location>
        <begin position="170"/>
        <end position="282"/>
    </location>
</feature>
<dbReference type="AlphaFoldDB" id="A0A9J7BW59"/>
<dbReference type="SUPFAM" id="SSF51735">
    <property type="entry name" value="NAD(P)-binding Rossmann-fold domains"/>
    <property type="match status" value="1"/>
</dbReference>
<organism evidence="2 3">
    <name type="scientific">Occallatibacter riparius</name>
    <dbReference type="NCBI Taxonomy" id="1002689"/>
    <lineage>
        <taxon>Bacteria</taxon>
        <taxon>Pseudomonadati</taxon>
        <taxon>Acidobacteriota</taxon>
        <taxon>Terriglobia</taxon>
        <taxon>Terriglobales</taxon>
        <taxon>Acidobacteriaceae</taxon>
        <taxon>Occallatibacter</taxon>
    </lineage>
</organism>
<dbReference type="Proteomes" id="UP001059380">
    <property type="component" value="Chromosome"/>
</dbReference>
<protein>
    <submittedName>
        <fullName evidence="2">NAD-dependent epimerase/dehydratase family protein</fullName>
    </submittedName>
</protein>
<dbReference type="Pfam" id="PF01370">
    <property type="entry name" value="Epimerase"/>
    <property type="match status" value="2"/>
</dbReference>
<dbReference type="InterPro" id="IPR050177">
    <property type="entry name" value="Lipid_A_modif_metabolic_enz"/>
</dbReference>
<accession>A0A9J7BW59</accession>
<dbReference type="InterPro" id="IPR036291">
    <property type="entry name" value="NAD(P)-bd_dom_sf"/>
</dbReference>
<evidence type="ECO:0000313" key="3">
    <source>
        <dbReference type="Proteomes" id="UP001059380"/>
    </source>
</evidence>
<dbReference type="Gene3D" id="3.40.50.720">
    <property type="entry name" value="NAD(P)-binding Rossmann-like Domain"/>
    <property type="match status" value="1"/>
</dbReference>
<feature type="domain" description="NAD-dependent epimerase/dehydratase" evidence="1">
    <location>
        <begin position="5"/>
        <end position="133"/>
    </location>
</feature>
<dbReference type="PANTHER" id="PTHR43245:SF13">
    <property type="entry name" value="UDP-D-APIOSE_UDP-D-XYLOSE SYNTHASE 2"/>
    <property type="match status" value="1"/>
</dbReference>
<dbReference type="EMBL" id="CP093313">
    <property type="protein sequence ID" value="UWZ86943.1"/>
    <property type="molecule type" value="Genomic_DNA"/>
</dbReference>
<dbReference type="KEGG" id="orp:MOP44_13565"/>
<dbReference type="RefSeq" id="WP_260796582.1">
    <property type="nucleotide sequence ID" value="NZ_CP093313.1"/>
</dbReference>
<reference evidence="2" key="1">
    <citation type="submission" date="2021-04" db="EMBL/GenBank/DDBJ databases">
        <title>Phylogenetic analysis of Acidobacteriaceae.</title>
        <authorList>
            <person name="Qiu L."/>
            <person name="Zhang Q."/>
        </authorList>
    </citation>
    <scope>NUCLEOTIDE SEQUENCE</scope>
    <source>
        <strain evidence="2">DSM 25168</strain>
    </source>
</reference>
<sequence>MSKQILITGGAGFVGSHLADGLLRAGHRVRVLDELNPQVHPGGRPDYLAKEVELLTGDMRDPNRLREAMTGVDVVFHFAACVGVGQSMYEISRYMSVNTIGTAELLQSILDSRSMVEKIVVASSMSIYGEGRYVCSQCGRHASPPVRPVEQLKAGHWDMHCEECGGVLKPVPTDESKPSEINSVYALSKRDQEELCLIYGRTYGLPVTALRFFNIYGTRQALSNPYTGVAAVFASRMLNGKQPLIFEDGEQMRDFVHVSDIVRANMLAMERPASNGQVINIGCGKPITIREVAEKLARSLGKDVLPVITNKYRAGDIRHCYADISKARVLLGYEPQMTHEEGFRELAEWLGEQQAEDKVETMLSELSAYGLTA</sequence>
<keyword evidence="3" id="KW-1185">Reference proteome</keyword>
<proteinExistence type="predicted"/>
<dbReference type="PANTHER" id="PTHR43245">
    <property type="entry name" value="BIFUNCTIONAL POLYMYXIN RESISTANCE PROTEIN ARNA"/>
    <property type="match status" value="1"/>
</dbReference>
<dbReference type="InterPro" id="IPR001509">
    <property type="entry name" value="Epimerase_deHydtase"/>
</dbReference>
<gene>
    <name evidence="2" type="ORF">MOP44_13565</name>
</gene>
<name>A0A9J7BW59_9BACT</name>